<evidence type="ECO:0000313" key="1">
    <source>
        <dbReference type="EMBL" id="MDT0434084.1"/>
    </source>
</evidence>
<reference evidence="2" key="1">
    <citation type="submission" date="2023-07" db="EMBL/GenBank/DDBJ databases">
        <title>30 novel species of actinomycetes from the DSMZ collection.</title>
        <authorList>
            <person name="Nouioui I."/>
        </authorList>
    </citation>
    <scope>NUCLEOTIDE SEQUENCE [LARGE SCALE GENOMIC DNA]</scope>
    <source>
        <strain evidence="2">DSM 41981</strain>
    </source>
</reference>
<name>A0ABD5EJ50_9ACTN</name>
<dbReference type="RefSeq" id="WP_093828979.1">
    <property type="nucleotide sequence ID" value="NZ_JAVRES010000002.1"/>
</dbReference>
<proteinExistence type="predicted"/>
<dbReference type="AlphaFoldDB" id="A0ABD5EJ50"/>
<sequence length="105" mass="11871">MGNSDVRRLDREIRQTQKKLESVRRGEWWPLNGSERRAMARALAGGGYRAARGESTDRAEAQIDTTGTAAETRLTAELTALHSERQRLITEAARERAANKSSRWF</sequence>
<dbReference type="Proteomes" id="UP001183535">
    <property type="component" value="Unassembled WGS sequence"/>
</dbReference>
<comment type="caution">
    <text evidence="1">The sequence shown here is derived from an EMBL/GenBank/DDBJ whole genome shotgun (WGS) entry which is preliminary data.</text>
</comment>
<organism evidence="1 2">
    <name type="scientific">Streptomyces doudnae</name>
    <dbReference type="NCBI Taxonomy" id="3075536"/>
    <lineage>
        <taxon>Bacteria</taxon>
        <taxon>Bacillati</taxon>
        <taxon>Actinomycetota</taxon>
        <taxon>Actinomycetes</taxon>
        <taxon>Kitasatosporales</taxon>
        <taxon>Streptomycetaceae</taxon>
        <taxon>Streptomyces</taxon>
    </lineage>
</organism>
<keyword evidence="2" id="KW-1185">Reference proteome</keyword>
<gene>
    <name evidence="1" type="ORF">RM877_05260</name>
</gene>
<evidence type="ECO:0000313" key="2">
    <source>
        <dbReference type="Proteomes" id="UP001183535"/>
    </source>
</evidence>
<accession>A0ABD5EJ50</accession>
<protein>
    <submittedName>
        <fullName evidence="1">Uncharacterized protein</fullName>
    </submittedName>
</protein>
<dbReference type="EMBL" id="JAVRES010000002">
    <property type="protein sequence ID" value="MDT0434084.1"/>
    <property type="molecule type" value="Genomic_DNA"/>
</dbReference>